<evidence type="ECO:0000256" key="5">
    <source>
        <dbReference type="ARBA" id="ARBA00022801"/>
    </source>
</evidence>
<evidence type="ECO:0000256" key="3">
    <source>
        <dbReference type="ARBA" id="ARBA00022670"/>
    </source>
</evidence>
<dbReference type="PANTHER" id="PTHR13367:SF34">
    <property type="match status" value="1"/>
</dbReference>
<evidence type="ECO:0000256" key="6">
    <source>
        <dbReference type="ARBA" id="ARBA00022807"/>
    </source>
</evidence>
<evidence type="ECO:0000256" key="1">
    <source>
        <dbReference type="ARBA" id="ARBA00000707"/>
    </source>
</evidence>
<dbReference type="Pfam" id="PF12359">
    <property type="entry name" value="DUF3645"/>
    <property type="match status" value="1"/>
</dbReference>
<dbReference type="GO" id="GO:0004843">
    <property type="term" value="F:cysteine-type deubiquitinase activity"/>
    <property type="evidence" value="ECO:0007669"/>
    <property type="project" value="UniProtKB-EC"/>
</dbReference>
<dbReference type="GO" id="GO:0006508">
    <property type="term" value="P:proteolysis"/>
    <property type="evidence" value="ECO:0007669"/>
    <property type="project" value="UniProtKB-KW"/>
</dbReference>
<keyword evidence="3" id="KW-0645">Protease</keyword>
<name>A0A5M3YYW4_ASPTE</name>
<keyword evidence="4" id="KW-0833">Ubl conjugation pathway</keyword>
<evidence type="ECO:0000256" key="4">
    <source>
        <dbReference type="ARBA" id="ARBA00022786"/>
    </source>
</evidence>
<dbReference type="VEuPathDB" id="FungiDB:ATEG_02278"/>
<dbReference type="EMBL" id="BLJY01000002">
    <property type="protein sequence ID" value="GFF13262.1"/>
    <property type="molecule type" value="Genomic_DNA"/>
</dbReference>
<dbReference type="InterPro" id="IPR022099">
    <property type="entry name" value="DUF3638"/>
</dbReference>
<protein>
    <recommendedName>
        <fullName evidence="2">ubiquitinyl hydrolase 1</fullName>
        <ecNumber evidence="2">3.4.19.12</ecNumber>
    </recommendedName>
</protein>
<accession>A0A5M3YYW4</accession>
<sequence length="3119" mass="353216">MSLPGTDKIMYIIHHVFLPPKLPEKADADPDKEAFLLERLLDALDIFKTYVSGDEAKIICSVTTMIRRLKDSHTTSGCVTHSIPNSLVDSNAALLMTKCDDTVNIEAFELSPRNESVITTLGRLQRTFPGPSLAMSLDNFSNPEFLDTTVDTLERMSHEEVAGTKIKVRKAGQVHDEDRDTTHPKVVTELFMAFLRPMCESCELSRICKNTREEVMYRNARFPWRRSPTWLMARVAMQLVMARESEKLGASKELYKTFMLFFMSYLLRFLSKHRIRSNYLHVMSSKISRRLLKLDLPHEASCLCFVRGVLESTTAIIGDKWRNIQVKNGHTCGLKSLRTLNFSADIHHNLTALDRFLSDMKKTTNGIRSSETFVPHSDLIESKPTELPDPLRFSSPRYRVYNLIALERWVAEHLGYWMDLHLDGDDTCSKLAQLIKGYHIATIDAYDRNPEALSVMLLTLLELWVACDRSAVHKHNLLRDYDPCIPTEIFQTLLLPLLPQMNRLATAETYLQRRSENATHKGSGIFTDYGTTDCFPVRYFDSCTDHQRLRDKAEGAAHDEREMKKAELQAKKAEYRHLMEEFNNTKCEYHEVLVPGEHGKPARKENVHTESCRRCASLREATSISIQVHEWPLPTDQLEVKSTVFELNPPWSFACWRNTTVYFILDILKLEYRSPETPHAFYALSSYQPLSEYFTRHQDTYRIGLLSQAKPHAASHRQDKKIIDVTEDDICVANGLKFRYYDSKTSTFLDSFMKTQQCADMCVYKLPPISTALQKFLLRPAEAYNGPSPNDVIASQHACPHHMSHSEYVALCSLPLGVQIQWINILRQLAMPSVDWKKLETCLFIFQILYQAGPRKGILTSRKGHETLQDKHFGRTLLDKVSEATGRIKDNWEGLYALWSFIGLTSRLLSLSPSDDIQHDCLILLRHLRTLAFEWLELVRGKASEATDDKQRDFLVTRAVHLALICASSFDMDEKHLSAILSDYSEASILIQCSMLIQDWSKPLSQIKETSLLLLHWRWNNVCYRSHQILSTATLRDKSSALDMAIGKSWAAYEAASSWSTVMTGNYCWLVSGTSHGNGASGELVIHFNMLTGELLVNGLPLSRLPSEYKTHTSYSRLFSCSALEVMPSAIEGMSFSVKRDYMGHTVHLGLSQTLNGQSPDLLVKAMKAGQTFQFIPPRVLLGMFPDAFVKDFVHWYCIEDGVVEFRPIDKPWVLSPSHWRLMKDYSRSSWRLVRNGTSLVSMKSKTAWSIADILKPIVDPPSIHCVLVQASLVLEIEIPRLQRSFVLHQGSSSIQSKQCSGMEIDNDQSLGCLVGLQNKLLFRDIGMGAGRAVIILDGPVSFNRGGDHVQVTIDREQASSVQTYTVDDQLGRLIDNGSLQSKLVLCYLHAVTSFCMPDPLTGRTGTEQALWVLRSGAVRSFDYLTQGNIDILALIATLTPGRSYYPGDERVMQSVTWNNGLSFLAQHGEFYEAVTEIFHHNRRLSFFYPDIEIQYPELPHVESHLLRRDRIRSSTYYISGFGAEEHRKSKDRVYKRLDCGQDSPAGLRAFQLSKMIHAGISVRTERQAGQWESHLWFSLSLTDAVIGPADAMDDMTPSYDAQLILEPNKAVCRHWCAIHQRLLSSGPDRLERFQAMIWLATMAFPDKADVAILEILAALYSISEMHAIAPPTRSSFRLKYSSSFNKNSLREELSHALLPLHQTPESTLPRLAFEKLRTFKSRQNGILKEKGEDAIERFISALEPQWPVVPPQKPAPDILDKVKDYINVELAMETAKRQFNIWTDNKIFRQYIRRISNVLGRQMVCEVEMESYVYGEAEPPERLRQGFICIDDLLCAACPEVETRAPELETLLLPSFADSNSCSRLQTLVQRLESFSGSDFMRNYVEALQNSIESLREVKEEWQLMPTQPQLDDILAKYLHACEEYSGALYDSISCHLRRAQPTPYHTASSGHSTMATIISAGHCPRISPVLLLEQLTRHRWRSLSTEWKHCLVAYGCSLTAVQRAQRLVSMAAAASSRDDLIKELQNPGHTNWNPMEFPESLVLEVENGLLIREVQEQIAGIMRANTEQNTVMQLNMGEGKSSVIMPIVATALANGQCLVRVIVAKPQSRQMFHMLVSKLGGLLNRRIYHLPVSRALKIGHTQALQIEALCWECMNNGGVLLVQPEHMLSLKLMGLECFIAGNESTGVTIMRILDLFKSRSRDLVDESDENFSPKFEQVYTMGNQRSVELSPQRWTIIHELLGLVGQVAARIKAELPSSIEVEAMPTAGFPRIRLLRDEAGEMLLVYLLEIICDRGMEGFPISRQPEVTRKAVLNYLLYPKPTAADINAIESGGPTGLWTGLIKSPLLLLRGLFAEGVLTFCLGQKRWRVDYGPDTKRRPSTRLAVPYRAKDNPALRAEFSHPDVVIVLTTLSHYYAGLTDDDLFLTFNHLVKSDHADIEYQAWVVDAPNLPDSYKHLEGINLEDRHHCILHVFPGLRFSKSVIDYFLSHVVFPKEMKEFPQRLAASGWDIGEIKSLPTVGFSGTNDSRTTLPLDVKQLDLPEQNHTNALVLDYLLGDENSVAFYPSRDRTTGSDAKILLDMVRSLDTPAQVILDVGAQILELGNREVAAEWLELSPREVLAVVFFNDNDELYVLDRKGRAEPLQVSPFAKQLESCHVFLDEAHTRGTDLRIPSHYRAAVTLGPGLTKDKIVQACMRMRKLGKGQSVIFYIPEDIKSNILSLTGKPSESEIDITDVLCWAIWGTWEDTRRSIPLWAVQGERFGWQGKLWKEAQSDGQVHMTSTQATKFLEPECQSLEARYRPGRHTSVLSVLKADRSGYTGRIRDRCRVFQDLNFASTQLHEEQERELAPEIEQERQVERLSPIEPAVHKIHPDVVWFATTGRLVHNSKGYRPAFEVLKNTSAALYLDVSEFPSGLLATEDFATTVQSSGMISFKSDSYQRPVQWVLATTRLNFASGQTYYKDMVLVSPFEAEELLPQIRGSPKTRLLVYAPRQNLGFQSLDKLDLYSIPTSSKTPEVPSSFRIQLNLFSGQLYIGSHKEYLEICEFLGVSPTRSPEGWLVAADGFILKGESRSSFSKSPLNFLKVLMSQIRMDSGTINKTHVGKILDGTQLCEADFE</sequence>
<keyword evidence="6" id="KW-0788">Thiol protease</keyword>
<dbReference type="EC" id="3.4.19.12" evidence="2"/>
<dbReference type="Proteomes" id="UP000452235">
    <property type="component" value="Unassembled WGS sequence"/>
</dbReference>
<organism evidence="7 8">
    <name type="scientific">Aspergillus terreus</name>
    <dbReference type="NCBI Taxonomy" id="33178"/>
    <lineage>
        <taxon>Eukaryota</taxon>
        <taxon>Fungi</taxon>
        <taxon>Dikarya</taxon>
        <taxon>Ascomycota</taxon>
        <taxon>Pezizomycotina</taxon>
        <taxon>Eurotiomycetes</taxon>
        <taxon>Eurotiomycetidae</taxon>
        <taxon>Eurotiales</taxon>
        <taxon>Aspergillaceae</taxon>
        <taxon>Aspergillus</taxon>
        <taxon>Aspergillus subgen. Circumdati</taxon>
    </lineage>
</organism>
<comment type="caution">
    <text evidence="7">The sequence shown here is derived from an EMBL/GenBank/DDBJ whole genome shotgun (WGS) entry which is preliminary data.</text>
</comment>
<evidence type="ECO:0000256" key="2">
    <source>
        <dbReference type="ARBA" id="ARBA00012759"/>
    </source>
</evidence>
<keyword evidence="5" id="KW-0378">Hydrolase</keyword>
<gene>
    <name evidence="7" type="ORF">ATEIFO6365_0002037200</name>
</gene>
<dbReference type="Pfam" id="PF20255">
    <property type="entry name" value="DUF6606"/>
    <property type="match status" value="1"/>
</dbReference>
<evidence type="ECO:0000313" key="8">
    <source>
        <dbReference type="Proteomes" id="UP000452235"/>
    </source>
</evidence>
<dbReference type="InterPro" id="IPR046541">
    <property type="entry name" value="DUF6606"/>
</dbReference>
<comment type="catalytic activity">
    <reaction evidence="1">
        <text>Thiol-dependent hydrolysis of ester, thioester, amide, peptide and isopeptide bonds formed by the C-terminal Gly of ubiquitin (a 76-residue protein attached to proteins as an intracellular targeting signal).</text>
        <dbReference type="EC" id="3.4.19.12"/>
    </reaction>
</comment>
<dbReference type="InterPro" id="IPR051346">
    <property type="entry name" value="OTU_Deubiquitinase"/>
</dbReference>
<dbReference type="InterPro" id="IPR022105">
    <property type="entry name" value="DUF3645"/>
</dbReference>
<dbReference type="Pfam" id="PF12340">
    <property type="entry name" value="DUF3638"/>
    <property type="match status" value="1"/>
</dbReference>
<proteinExistence type="predicted"/>
<evidence type="ECO:0000313" key="7">
    <source>
        <dbReference type="EMBL" id="GFF13262.1"/>
    </source>
</evidence>
<keyword evidence="8" id="KW-1185">Reference proteome</keyword>
<dbReference type="OrthoDB" id="3182339at2759"/>
<reference evidence="7 8" key="1">
    <citation type="submission" date="2020-01" db="EMBL/GenBank/DDBJ databases">
        <title>Aspergillus terreus IFO 6365 whole genome shotgun sequence.</title>
        <authorList>
            <person name="Kanamasa S."/>
            <person name="Takahashi H."/>
        </authorList>
    </citation>
    <scope>NUCLEOTIDE SEQUENCE [LARGE SCALE GENOMIC DNA]</scope>
    <source>
        <strain evidence="7 8">IFO 6365</strain>
    </source>
</reference>
<dbReference type="PANTHER" id="PTHR13367">
    <property type="entry name" value="UBIQUITIN THIOESTERASE"/>
    <property type="match status" value="1"/>
</dbReference>